<feature type="coiled-coil region" evidence="1">
    <location>
        <begin position="307"/>
        <end position="334"/>
    </location>
</feature>
<evidence type="ECO:0000256" key="1">
    <source>
        <dbReference type="SAM" id="Coils"/>
    </source>
</evidence>
<dbReference type="EMBL" id="SBII01000002">
    <property type="protein sequence ID" value="RWX02455.1"/>
    <property type="molecule type" value="Genomic_DNA"/>
</dbReference>
<organism evidence="3 4">
    <name type="scientific">Flavobacterium cerinum</name>
    <dbReference type="NCBI Taxonomy" id="2502784"/>
    <lineage>
        <taxon>Bacteria</taxon>
        <taxon>Pseudomonadati</taxon>
        <taxon>Bacteroidota</taxon>
        <taxon>Flavobacteriia</taxon>
        <taxon>Flavobacteriales</taxon>
        <taxon>Flavobacteriaceae</taxon>
        <taxon>Flavobacterium</taxon>
    </lineage>
</organism>
<reference evidence="3 4" key="1">
    <citation type="submission" date="2019-01" db="EMBL/GenBank/DDBJ databases">
        <title>Flavobacterium sp. nov.,isolated from freshwater.</title>
        <authorList>
            <person name="Zhang R."/>
            <person name="Du Z.-J."/>
        </authorList>
    </citation>
    <scope>NUCLEOTIDE SEQUENCE [LARGE SCALE GENOMIC DNA]</scope>
    <source>
        <strain evidence="3 4">1E403</strain>
    </source>
</reference>
<keyword evidence="2" id="KW-0732">Signal</keyword>
<dbReference type="OrthoDB" id="9808753at2"/>
<keyword evidence="4" id="KW-1185">Reference proteome</keyword>
<accession>A0A444HDY7</accession>
<comment type="caution">
    <text evidence="3">The sequence shown here is derived from an EMBL/GenBank/DDBJ whole genome shotgun (WGS) entry which is preliminary data.</text>
</comment>
<feature type="chain" id="PRO_5019211825" description="SlyX family protein" evidence="2">
    <location>
        <begin position="22"/>
        <end position="335"/>
    </location>
</feature>
<dbReference type="RefSeq" id="WP_128388727.1">
    <property type="nucleotide sequence ID" value="NZ_SBII01000002.1"/>
</dbReference>
<name>A0A444HDY7_9FLAO</name>
<evidence type="ECO:0000313" key="4">
    <source>
        <dbReference type="Proteomes" id="UP000287527"/>
    </source>
</evidence>
<evidence type="ECO:0000256" key="2">
    <source>
        <dbReference type="SAM" id="SignalP"/>
    </source>
</evidence>
<dbReference type="AlphaFoldDB" id="A0A444HDY7"/>
<protein>
    <recommendedName>
        <fullName evidence="5">SlyX family protein</fullName>
    </recommendedName>
</protein>
<evidence type="ECO:0008006" key="5">
    <source>
        <dbReference type="Google" id="ProtNLM"/>
    </source>
</evidence>
<sequence length="335" mass="35059">MKTNQLLTTLLLAGGIFTINAQNVASTANLTSGGNSAGTGGVQSVYYGATAGNSSTSSSSNNTFIGHASGMTNISGRSNLYAGARTGGNITTGSDNVMLGTYAGQFIPSGSNNVLVGTLAGGQVGQTVLVTDKSNNTCIGYYAGTSSLGGSNNVFIGYRAGQDSTGNSKLFIDNTGTATPLIWGDFALDQVKLNGKVGIGGVTAFPTTAGGANLSTYDLFVKGGILAEEVRVATTWADYVFANDYALLTLEEVELFISNNGHLPNVPSAKQVAEEGISLGDIARIQQEKIEELTLYIIEQNKQLQAQQLINEQFKKQENEIRELKALVQNLVEKK</sequence>
<evidence type="ECO:0000313" key="3">
    <source>
        <dbReference type="EMBL" id="RWX02455.1"/>
    </source>
</evidence>
<proteinExistence type="predicted"/>
<gene>
    <name evidence="3" type="ORF">EPI11_04345</name>
</gene>
<keyword evidence="1" id="KW-0175">Coiled coil</keyword>
<dbReference type="Proteomes" id="UP000287527">
    <property type="component" value="Unassembled WGS sequence"/>
</dbReference>
<feature type="signal peptide" evidence="2">
    <location>
        <begin position="1"/>
        <end position="21"/>
    </location>
</feature>